<feature type="region of interest" description="Disordered" evidence="1">
    <location>
        <begin position="37"/>
        <end position="64"/>
    </location>
</feature>
<name>A0ABR0N3Q8_GOSAR</name>
<evidence type="ECO:0000313" key="3">
    <source>
        <dbReference type="Proteomes" id="UP001358586"/>
    </source>
</evidence>
<feature type="region of interest" description="Disordered" evidence="1">
    <location>
        <begin position="1"/>
        <end position="20"/>
    </location>
</feature>
<comment type="caution">
    <text evidence="2">The sequence shown here is derived from an EMBL/GenBank/DDBJ whole genome shotgun (WGS) entry which is preliminary data.</text>
</comment>
<reference evidence="2 3" key="1">
    <citation type="submission" date="2023-03" db="EMBL/GenBank/DDBJ databases">
        <title>WGS of Gossypium arboreum.</title>
        <authorList>
            <person name="Yu D."/>
        </authorList>
    </citation>
    <scope>NUCLEOTIDE SEQUENCE [LARGE SCALE GENOMIC DNA]</scope>
    <source>
        <tissue evidence="2">Leaf</tissue>
    </source>
</reference>
<protein>
    <submittedName>
        <fullName evidence="2">Uncharacterized protein</fullName>
    </submittedName>
</protein>
<organism evidence="2 3">
    <name type="scientific">Gossypium arboreum</name>
    <name type="common">Tree cotton</name>
    <name type="synonym">Gossypium nanking</name>
    <dbReference type="NCBI Taxonomy" id="29729"/>
    <lineage>
        <taxon>Eukaryota</taxon>
        <taxon>Viridiplantae</taxon>
        <taxon>Streptophyta</taxon>
        <taxon>Embryophyta</taxon>
        <taxon>Tracheophyta</taxon>
        <taxon>Spermatophyta</taxon>
        <taxon>Magnoliopsida</taxon>
        <taxon>eudicotyledons</taxon>
        <taxon>Gunneridae</taxon>
        <taxon>Pentapetalae</taxon>
        <taxon>rosids</taxon>
        <taxon>malvids</taxon>
        <taxon>Malvales</taxon>
        <taxon>Malvaceae</taxon>
        <taxon>Malvoideae</taxon>
        <taxon>Gossypium</taxon>
    </lineage>
</organism>
<dbReference type="EMBL" id="JARKNE010000011">
    <property type="protein sequence ID" value="KAK5785201.1"/>
    <property type="molecule type" value="Genomic_DNA"/>
</dbReference>
<dbReference type="Proteomes" id="UP001358586">
    <property type="component" value="Chromosome 11"/>
</dbReference>
<accession>A0ABR0N3Q8</accession>
<feature type="compositionally biased region" description="Polar residues" evidence="1">
    <location>
        <begin position="37"/>
        <end position="47"/>
    </location>
</feature>
<gene>
    <name evidence="2" type="ORF">PVK06_039755</name>
</gene>
<sequence length="108" mass="12091">MIDRISSASNSKPVSTIENVSSGDKLYFKNTAITNTNDNLVLPSNTQIEEDEENPSKSSISSTPIGMKTIHIPIFLTEPSRNFVSSRNTRMEEIQNFDNNPTNEAWNK</sequence>
<evidence type="ECO:0000313" key="2">
    <source>
        <dbReference type="EMBL" id="KAK5785201.1"/>
    </source>
</evidence>
<keyword evidence="3" id="KW-1185">Reference proteome</keyword>
<proteinExistence type="predicted"/>
<evidence type="ECO:0000256" key="1">
    <source>
        <dbReference type="SAM" id="MobiDB-lite"/>
    </source>
</evidence>